<dbReference type="RefSeq" id="XP_027611433.1">
    <property type="nucleotide sequence ID" value="XM_027755632.1"/>
</dbReference>
<sequence>MRSQGGSRCAVHSDLVNDCVQNRAAESLTPAESFCSITTPTEAVSPTVINARQDLPSTLTAQRSAGADAHPCILSRSLHVWIYLSNKLNEMHSRQRASLISTAFHLEKCSPSSQPSR</sequence>
<dbReference type="Proteomes" id="UP000287166">
    <property type="component" value="Unassembled WGS sequence"/>
</dbReference>
<name>A0A401GEB8_9APHY</name>
<dbReference type="InParanoid" id="A0A401GEB8"/>
<dbReference type="AlphaFoldDB" id="A0A401GEB8"/>
<accession>A0A401GEB8</accession>
<organism evidence="1 2">
    <name type="scientific">Sparassis crispa</name>
    <dbReference type="NCBI Taxonomy" id="139825"/>
    <lineage>
        <taxon>Eukaryota</taxon>
        <taxon>Fungi</taxon>
        <taxon>Dikarya</taxon>
        <taxon>Basidiomycota</taxon>
        <taxon>Agaricomycotina</taxon>
        <taxon>Agaricomycetes</taxon>
        <taxon>Polyporales</taxon>
        <taxon>Sparassidaceae</taxon>
        <taxon>Sparassis</taxon>
    </lineage>
</organism>
<evidence type="ECO:0000313" key="1">
    <source>
        <dbReference type="EMBL" id="GBE80520.1"/>
    </source>
</evidence>
<comment type="caution">
    <text evidence="1">The sequence shown here is derived from an EMBL/GenBank/DDBJ whole genome shotgun (WGS) entry which is preliminary data.</text>
</comment>
<keyword evidence="2" id="KW-1185">Reference proteome</keyword>
<dbReference type="EMBL" id="BFAD01000003">
    <property type="protein sequence ID" value="GBE80520.1"/>
    <property type="molecule type" value="Genomic_DNA"/>
</dbReference>
<evidence type="ECO:0000313" key="2">
    <source>
        <dbReference type="Proteomes" id="UP000287166"/>
    </source>
</evidence>
<reference evidence="1 2" key="1">
    <citation type="journal article" date="2018" name="Sci. Rep.">
        <title>Genome sequence of the cauliflower mushroom Sparassis crispa (Hanabiratake) and its association with beneficial usage.</title>
        <authorList>
            <person name="Kiyama R."/>
            <person name="Furutani Y."/>
            <person name="Kawaguchi K."/>
            <person name="Nakanishi T."/>
        </authorList>
    </citation>
    <scope>NUCLEOTIDE SEQUENCE [LARGE SCALE GENOMIC DNA]</scope>
</reference>
<protein>
    <submittedName>
        <fullName evidence="1">Uncharacterized protein</fullName>
    </submittedName>
</protein>
<dbReference type="GeneID" id="38777437"/>
<gene>
    <name evidence="1" type="ORF">SCP_0302350</name>
</gene>
<proteinExistence type="predicted"/>